<evidence type="ECO:0000256" key="1">
    <source>
        <dbReference type="SAM" id="Phobius"/>
    </source>
</evidence>
<comment type="caution">
    <text evidence="2">The sequence shown here is derived from an EMBL/GenBank/DDBJ whole genome shotgun (WGS) entry which is preliminary data.</text>
</comment>
<dbReference type="OrthoDB" id="1698854at2"/>
<proteinExistence type="predicted"/>
<dbReference type="Pfam" id="PF06961">
    <property type="entry name" value="DUF1294"/>
    <property type="match status" value="1"/>
</dbReference>
<dbReference type="EMBL" id="LKEU01000050">
    <property type="protein sequence ID" value="OFV68998.1"/>
    <property type="molecule type" value="Genomic_DNA"/>
</dbReference>
<evidence type="ECO:0000313" key="2">
    <source>
        <dbReference type="EMBL" id="OFV68998.1"/>
    </source>
</evidence>
<feature type="transmembrane region" description="Helical" evidence="1">
    <location>
        <begin position="33"/>
        <end position="53"/>
    </location>
</feature>
<dbReference type="Proteomes" id="UP000176244">
    <property type="component" value="Unassembled WGS sequence"/>
</dbReference>
<feature type="transmembrane region" description="Helical" evidence="1">
    <location>
        <begin position="65"/>
        <end position="86"/>
    </location>
</feature>
<protein>
    <recommendedName>
        <fullName evidence="4">DUF1294 domain-containing protein</fullName>
    </recommendedName>
</protein>
<dbReference type="InterPro" id="IPR010718">
    <property type="entry name" value="DUF1294"/>
</dbReference>
<dbReference type="InterPro" id="IPR012156">
    <property type="entry name" value="Cold_shock_CspA"/>
</dbReference>
<sequence>MNYIILYLILVNLLTFGLFWQDKRRSKKAVWRIPEKTLMGLCLIGGSIGGLLGMRVFHHKTRHTLFVWGIPIIIALQIGSVLLFYIKGLN</sequence>
<evidence type="ECO:0008006" key="4">
    <source>
        <dbReference type="Google" id="ProtNLM"/>
    </source>
</evidence>
<dbReference type="PIRSF" id="PIRSF002599">
    <property type="entry name" value="Cold_shock_A"/>
    <property type="match status" value="1"/>
</dbReference>
<dbReference type="GO" id="GO:0003676">
    <property type="term" value="F:nucleic acid binding"/>
    <property type="evidence" value="ECO:0007669"/>
    <property type="project" value="InterPro"/>
</dbReference>
<feature type="transmembrane region" description="Helical" evidence="1">
    <location>
        <begin position="6"/>
        <end position="21"/>
    </location>
</feature>
<reference evidence="2 3" key="1">
    <citation type="submission" date="2015-09" db="EMBL/GenBank/DDBJ databases">
        <title>Genome sequence of Acetobacterium wieringae DSM 1911.</title>
        <authorList>
            <person name="Poehlein A."/>
            <person name="Bengelsdorf F.R."/>
            <person name="Schiel-Bengelsdorf B."/>
            <person name="Duerre P."/>
            <person name="Daniel R."/>
        </authorList>
    </citation>
    <scope>NUCLEOTIDE SEQUENCE [LARGE SCALE GENOMIC DNA]</scope>
    <source>
        <strain evidence="2 3">DSM 1911</strain>
    </source>
</reference>
<name>A0A1F2PCL8_9FIRM</name>
<keyword evidence="1" id="KW-0812">Transmembrane</keyword>
<evidence type="ECO:0000313" key="3">
    <source>
        <dbReference type="Proteomes" id="UP000176244"/>
    </source>
</evidence>
<organism evidence="2 3">
    <name type="scientific">Acetobacterium wieringae</name>
    <dbReference type="NCBI Taxonomy" id="52694"/>
    <lineage>
        <taxon>Bacteria</taxon>
        <taxon>Bacillati</taxon>
        <taxon>Bacillota</taxon>
        <taxon>Clostridia</taxon>
        <taxon>Eubacteriales</taxon>
        <taxon>Eubacteriaceae</taxon>
        <taxon>Acetobacterium</taxon>
    </lineage>
</organism>
<dbReference type="AlphaFoldDB" id="A0A1F2PCL8"/>
<keyword evidence="1" id="KW-0472">Membrane</keyword>
<accession>A0A1F2PCL8</accession>
<dbReference type="RefSeq" id="WP_070372763.1">
    <property type="nucleotide sequence ID" value="NZ_LKEU01000050.1"/>
</dbReference>
<dbReference type="STRING" id="52694.ACWI_35360"/>
<gene>
    <name evidence="2" type="ORF">ACWI_35360</name>
</gene>
<keyword evidence="1" id="KW-1133">Transmembrane helix</keyword>